<dbReference type="GO" id="GO:0005876">
    <property type="term" value="C:spindle microtubule"/>
    <property type="evidence" value="ECO:0007669"/>
    <property type="project" value="TreeGrafter"/>
</dbReference>
<name>A0A1Y2FPA4_9FUNG</name>
<feature type="coiled-coil region" evidence="1">
    <location>
        <begin position="362"/>
        <end position="442"/>
    </location>
</feature>
<gene>
    <name evidence="2" type="ORF">LY90DRAFT_663315</name>
</gene>
<evidence type="ECO:0000313" key="2">
    <source>
        <dbReference type="EMBL" id="ORY85830.1"/>
    </source>
</evidence>
<feature type="coiled-coil region" evidence="1">
    <location>
        <begin position="267"/>
        <end position="308"/>
    </location>
</feature>
<dbReference type="EMBL" id="MCOG01000003">
    <property type="protein sequence ID" value="ORY85830.1"/>
    <property type="molecule type" value="Genomic_DNA"/>
</dbReference>
<dbReference type="GO" id="GO:0060271">
    <property type="term" value="P:cilium assembly"/>
    <property type="evidence" value="ECO:0007669"/>
    <property type="project" value="TreeGrafter"/>
</dbReference>
<feature type="coiled-coil region" evidence="1">
    <location>
        <begin position="521"/>
        <end position="555"/>
    </location>
</feature>
<organism evidence="2 3">
    <name type="scientific">Neocallimastix californiae</name>
    <dbReference type="NCBI Taxonomy" id="1754190"/>
    <lineage>
        <taxon>Eukaryota</taxon>
        <taxon>Fungi</taxon>
        <taxon>Fungi incertae sedis</taxon>
        <taxon>Chytridiomycota</taxon>
        <taxon>Chytridiomycota incertae sedis</taxon>
        <taxon>Neocallimastigomycetes</taxon>
        <taxon>Neocallimastigales</taxon>
        <taxon>Neocallimastigaceae</taxon>
        <taxon>Neocallimastix</taxon>
    </lineage>
</organism>
<keyword evidence="3" id="KW-1185">Reference proteome</keyword>
<dbReference type="AlphaFoldDB" id="A0A1Y2FPA4"/>
<evidence type="ECO:0000256" key="1">
    <source>
        <dbReference type="SAM" id="Coils"/>
    </source>
</evidence>
<dbReference type="GO" id="GO:0007020">
    <property type="term" value="P:microtubule nucleation"/>
    <property type="evidence" value="ECO:0007669"/>
    <property type="project" value="TreeGrafter"/>
</dbReference>
<sequence length="638" mass="76641">MLRTILNNRTFEIDDNDTVFKKINRNEYNNYDDENIEEKEQELIFVYSSKIKSLEEELVNKNNEYKKLEEKFKLFKDDFLYNLKVLQERDKELENFEKIITDIRKENEQNKVTIGNLKFQLNLKTKEISGLEEKNKHQDEIYEESIKNMKKEFKNVCENNEKLLNAKLNEHSQLINDLKKQLNESLSTIKKQKGSYEEKIKVLNQENLDKINSLTRDYENTVSTMEITNSQLRNELLSLQSYNIVLEKDKNILMEKKSILEDNSNCMNEYKLTIQRKENLLNAALNENKLLKNKIEELTKENYKVLEDLKIITKTVKHNKYEISLLTKEISKYKKLDIKHQEKLIEINRSQIEKIDENLYLKKNLEKQRNVLMEEINKLKNQLKENEISYKRKFEQYEKEWESKYQSKNEEYEKLKQLIEENNNYTKICESLQNNLNKYISEDLSESNNKLKINIKLPKQLSKNDNEINDENNDDVYEMESNEIYKKNDTLGSIIHQMRVDLDNIHNNITCNNNNDNEKIIHELKVELQDLHLKIQKKQDIIEDLINERQHNEKKIKNNLFGNYDVDKNDCSSVLKNYDKILYENKLLKEKLRDAIIDLEYINLERNKLVEISNELKAELKQYEENETNFKDTLMQNN</sequence>
<comment type="caution">
    <text evidence="2">The sequence shown here is derived from an EMBL/GenBank/DDBJ whole genome shotgun (WGS) entry which is preliminary data.</text>
</comment>
<accession>A0A1Y2FPA4</accession>
<reference evidence="2 3" key="1">
    <citation type="submission" date="2016-08" db="EMBL/GenBank/DDBJ databases">
        <title>A Parts List for Fungal Cellulosomes Revealed by Comparative Genomics.</title>
        <authorList>
            <consortium name="DOE Joint Genome Institute"/>
            <person name="Haitjema C.H."/>
            <person name="Gilmore S.P."/>
            <person name="Henske J.K."/>
            <person name="Solomon K.V."/>
            <person name="De Groot R."/>
            <person name="Kuo A."/>
            <person name="Mondo S.J."/>
            <person name="Salamov A.A."/>
            <person name="Labutti K."/>
            <person name="Zhao Z."/>
            <person name="Chiniquy J."/>
            <person name="Barry K."/>
            <person name="Brewer H.M."/>
            <person name="Purvine S.O."/>
            <person name="Wright A.T."/>
            <person name="Boxma B."/>
            <person name="Van Alen T."/>
            <person name="Hackstein J.H."/>
            <person name="Baker S.E."/>
            <person name="Grigoriev I.V."/>
            <person name="O'Malley M.A."/>
        </authorList>
    </citation>
    <scope>NUCLEOTIDE SEQUENCE [LARGE SCALE GENOMIC DNA]</scope>
    <source>
        <strain evidence="2 3">G1</strain>
    </source>
</reference>
<proteinExistence type="predicted"/>
<feature type="coiled-coil region" evidence="1">
    <location>
        <begin position="146"/>
        <end position="206"/>
    </location>
</feature>
<dbReference type="GO" id="GO:0045931">
    <property type="term" value="P:positive regulation of mitotic cell cycle"/>
    <property type="evidence" value="ECO:0007669"/>
    <property type="project" value="TreeGrafter"/>
</dbReference>
<protein>
    <submittedName>
        <fullName evidence="2">Uncharacterized protein</fullName>
    </submittedName>
</protein>
<dbReference type="Proteomes" id="UP000193920">
    <property type="component" value="Unassembled WGS sequence"/>
</dbReference>
<dbReference type="GO" id="GO:0005814">
    <property type="term" value="C:centriole"/>
    <property type="evidence" value="ECO:0007669"/>
    <property type="project" value="TreeGrafter"/>
</dbReference>
<dbReference type="PANTHER" id="PTHR46725:SF1">
    <property type="entry name" value="COILED-COIL DOMAIN-CONTAINING PROTEIN 57"/>
    <property type="match status" value="1"/>
</dbReference>
<dbReference type="STRING" id="1754190.A0A1Y2FPA4"/>
<dbReference type="InterPro" id="IPR042481">
    <property type="entry name" value="CCDC57"/>
</dbReference>
<evidence type="ECO:0000313" key="3">
    <source>
        <dbReference type="Proteomes" id="UP000193920"/>
    </source>
</evidence>
<keyword evidence="1" id="KW-0175">Coiled coil</keyword>
<dbReference type="OrthoDB" id="568502at2759"/>
<feature type="coiled-coil region" evidence="1">
    <location>
        <begin position="602"/>
        <end position="633"/>
    </location>
</feature>
<feature type="coiled-coil region" evidence="1">
    <location>
        <begin position="44"/>
        <end position="106"/>
    </location>
</feature>
<dbReference type="PANTHER" id="PTHR46725">
    <property type="entry name" value="COILED-COIL DOMAIN-CONTAINING PROTEIN 57"/>
    <property type="match status" value="1"/>
</dbReference>